<keyword evidence="2" id="KW-0813">Transport</keyword>
<dbReference type="AlphaFoldDB" id="A0A0C3A3R2"/>
<feature type="domain" description="Major facilitator superfamily (MFS) profile" evidence="7">
    <location>
        <begin position="56"/>
        <end position="467"/>
    </location>
</feature>
<feature type="transmembrane region" description="Helical" evidence="6">
    <location>
        <begin position="215"/>
        <end position="238"/>
    </location>
</feature>
<dbReference type="FunCoup" id="A0A0C3A3R2">
    <property type="interactions" value="87"/>
</dbReference>
<reference evidence="9" key="2">
    <citation type="submission" date="2015-01" db="EMBL/GenBank/DDBJ databases">
        <title>Evolutionary Origins and Diversification of the Mycorrhizal Mutualists.</title>
        <authorList>
            <consortium name="DOE Joint Genome Institute"/>
            <consortium name="Mycorrhizal Genomics Consortium"/>
            <person name="Kohler A."/>
            <person name="Kuo A."/>
            <person name="Nagy L.G."/>
            <person name="Floudas D."/>
            <person name="Copeland A."/>
            <person name="Barry K.W."/>
            <person name="Cichocki N."/>
            <person name="Veneault-Fourrey C."/>
            <person name="LaButti K."/>
            <person name="Lindquist E.A."/>
            <person name="Lipzen A."/>
            <person name="Lundell T."/>
            <person name="Morin E."/>
            <person name="Murat C."/>
            <person name="Riley R."/>
            <person name="Ohm R."/>
            <person name="Sun H."/>
            <person name="Tunlid A."/>
            <person name="Henrissat B."/>
            <person name="Grigoriev I.V."/>
            <person name="Hibbett D.S."/>
            <person name="Martin F."/>
        </authorList>
    </citation>
    <scope>NUCLEOTIDE SEQUENCE [LARGE SCALE GENOMIC DNA]</scope>
    <source>
        <strain evidence="9">Foug A</strain>
    </source>
</reference>
<dbReference type="InterPro" id="IPR011701">
    <property type="entry name" value="MFS"/>
</dbReference>
<dbReference type="Pfam" id="PF07690">
    <property type="entry name" value="MFS_1"/>
    <property type="match status" value="1"/>
</dbReference>
<feature type="transmembrane region" description="Helical" evidence="6">
    <location>
        <begin position="92"/>
        <end position="115"/>
    </location>
</feature>
<accession>A0A0C3A3R2</accession>
<evidence type="ECO:0000256" key="1">
    <source>
        <dbReference type="ARBA" id="ARBA00004141"/>
    </source>
</evidence>
<feature type="transmembrane region" description="Helical" evidence="6">
    <location>
        <begin position="442"/>
        <end position="463"/>
    </location>
</feature>
<evidence type="ECO:0000256" key="3">
    <source>
        <dbReference type="ARBA" id="ARBA00022692"/>
    </source>
</evidence>
<protein>
    <recommendedName>
        <fullName evidence="7">Major facilitator superfamily (MFS) profile domain-containing protein</fullName>
    </recommendedName>
</protein>
<dbReference type="FunFam" id="1.20.1250.20:FF:000034">
    <property type="entry name" value="MFS general substrate transporter"/>
    <property type="match status" value="1"/>
</dbReference>
<dbReference type="Proteomes" id="UP000053989">
    <property type="component" value="Unassembled WGS sequence"/>
</dbReference>
<dbReference type="GO" id="GO:0016020">
    <property type="term" value="C:membrane"/>
    <property type="evidence" value="ECO:0007669"/>
    <property type="project" value="UniProtKB-SubCell"/>
</dbReference>
<evidence type="ECO:0000256" key="4">
    <source>
        <dbReference type="ARBA" id="ARBA00022989"/>
    </source>
</evidence>
<evidence type="ECO:0000259" key="7">
    <source>
        <dbReference type="PROSITE" id="PS50850"/>
    </source>
</evidence>
<dbReference type="InterPro" id="IPR036259">
    <property type="entry name" value="MFS_trans_sf"/>
</dbReference>
<feature type="transmembrane region" description="Helical" evidence="6">
    <location>
        <begin position="410"/>
        <end position="430"/>
    </location>
</feature>
<feature type="transmembrane region" description="Helical" evidence="6">
    <location>
        <begin position="287"/>
        <end position="311"/>
    </location>
</feature>
<feature type="transmembrane region" description="Helical" evidence="6">
    <location>
        <begin position="350"/>
        <end position="369"/>
    </location>
</feature>
<dbReference type="PANTHER" id="PTHR43791:SF19">
    <property type="entry name" value="TRANSPORTER, PUTATIVE (AFU_ORTHOLOGUE AFUA_1G01812)-RELATED"/>
    <property type="match status" value="1"/>
</dbReference>
<dbReference type="FunFam" id="1.20.1250.20:FF:000068">
    <property type="entry name" value="MFS general substrate transporter"/>
    <property type="match status" value="1"/>
</dbReference>
<dbReference type="OrthoDB" id="2962993at2759"/>
<name>A0A0C3A3R2_9AGAM</name>
<feature type="transmembrane region" description="Helical" evidence="6">
    <location>
        <begin position="152"/>
        <end position="170"/>
    </location>
</feature>
<dbReference type="PROSITE" id="PS50850">
    <property type="entry name" value="MFS"/>
    <property type="match status" value="1"/>
</dbReference>
<dbReference type="HOGENOM" id="CLU_001265_0_1_1"/>
<dbReference type="InParanoid" id="A0A0C3A3R2"/>
<evidence type="ECO:0000256" key="5">
    <source>
        <dbReference type="ARBA" id="ARBA00023136"/>
    </source>
</evidence>
<dbReference type="SUPFAM" id="SSF103473">
    <property type="entry name" value="MFS general substrate transporter"/>
    <property type="match status" value="1"/>
</dbReference>
<evidence type="ECO:0000313" key="9">
    <source>
        <dbReference type="Proteomes" id="UP000053989"/>
    </source>
</evidence>
<feature type="transmembrane region" description="Helical" evidence="6">
    <location>
        <begin position="323"/>
        <end position="343"/>
    </location>
</feature>
<dbReference type="GO" id="GO:0022857">
    <property type="term" value="F:transmembrane transporter activity"/>
    <property type="evidence" value="ECO:0007669"/>
    <property type="project" value="InterPro"/>
</dbReference>
<dbReference type="InterPro" id="IPR020846">
    <property type="entry name" value="MFS_dom"/>
</dbReference>
<comment type="subcellular location">
    <subcellularLocation>
        <location evidence="1">Membrane</location>
        <topology evidence="1">Multi-pass membrane protein</topology>
    </subcellularLocation>
</comment>
<feature type="transmembrane region" description="Helical" evidence="6">
    <location>
        <begin position="182"/>
        <end position="203"/>
    </location>
</feature>
<gene>
    <name evidence="8" type="ORF">SCLCIDRAFT_1017675</name>
</gene>
<reference evidence="8 9" key="1">
    <citation type="submission" date="2014-04" db="EMBL/GenBank/DDBJ databases">
        <authorList>
            <consortium name="DOE Joint Genome Institute"/>
            <person name="Kuo A."/>
            <person name="Kohler A."/>
            <person name="Nagy L.G."/>
            <person name="Floudas D."/>
            <person name="Copeland A."/>
            <person name="Barry K.W."/>
            <person name="Cichocki N."/>
            <person name="Veneault-Fourrey C."/>
            <person name="LaButti K."/>
            <person name="Lindquist E.A."/>
            <person name="Lipzen A."/>
            <person name="Lundell T."/>
            <person name="Morin E."/>
            <person name="Murat C."/>
            <person name="Sun H."/>
            <person name="Tunlid A."/>
            <person name="Henrissat B."/>
            <person name="Grigoriev I.V."/>
            <person name="Hibbett D.S."/>
            <person name="Martin F."/>
            <person name="Nordberg H.P."/>
            <person name="Cantor M.N."/>
            <person name="Hua S.X."/>
        </authorList>
    </citation>
    <scope>NUCLEOTIDE SEQUENCE [LARGE SCALE GENOMIC DNA]</scope>
    <source>
        <strain evidence="8 9">Foug A</strain>
    </source>
</reference>
<evidence type="ECO:0000313" key="8">
    <source>
        <dbReference type="EMBL" id="KIM68303.1"/>
    </source>
</evidence>
<keyword evidence="5 6" id="KW-0472">Membrane</keyword>
<keyword evidence="3 6" id="KW-0812">Transmembrane</keyword>
<keyword evidence="4 6" id="KW-1133">Transmembrane helix</keyword>
<dbReference type="EMBL" id="KN822010">
    <property type="protein sequence ID" value="KIM68303.1"/>
    <property type="molecule type" value="Genomic_DNA"/>
</dbReference>
<proteinExistence type="predicted"/>
<feature type="transmembrane region" description="Helical" evidence="6">
    <location>
        <begin position="122"/>
        <end position="140"/>
    </location>
</feature>
<dbReference type="PANTHER" id="PTHR43791">
    <property type="entry name" value="PERMEASE-RELATED"/>
    <property type="match status" value="1"/>
</dbReference>
<evidence type="ECO:0000256" key="6">
    <source>
        <dbReference type="SAM" id="Phobius"/>
    </source>
</evidence>
<sequence>MSSTPSSFESPSKKVANNIQVDGRTASVEKIKLYNAHVDVSGVNERQLICKIDMRTIPWLTLLYLFCFLDRTSIGNAKLYNMEKDLHLTDNQYLACLTIFFASYSLFEVPANIVLKRVRPSVWFSAIMVGWGIMMTLQGLVQNFGGLMVMRWLLGVMEAGFTSGVTYYLSCWYKHSEYGIRVAVFFSAITAAGAFGGFLAAAISNMDGVGGKPAWAWIFILEGLITVVAGAVSPWIIVDFPENATFLTEAERTVVIRRLQSDNQFSAAGERLKFKHIKKSFTEWKTYVGMLAVGAITVPVYALALFLPSIIHELGYKATSANLLTIPVYMAACIFTLIVGVLGDRYRRRGLFNLICLPVCATGFVILLASRDAKLSYFAVFLAACGIFPCVANSVSWVANNVEGSSKRSVTLAMTVASGNVQGIVSSNIYRANQTPWYPIGHGIALMYVVLAIIGTVILRYTLKRENSRRDRGERDEIIQGQEGGHIANGCFESVEEAKREKGDEWSGYRYTL</sequence>
<organism evidence="8 9">
    <name type="scientific">Scleroderma citrinum Foug A</name>
    <dbReference type="NCBI Taxonomy" id="1036808"/>
    <lineage>
        <taxon>Eukaryota</taxon>
        <taxon>Fungi</taxon>
        <taxon>Dikarya</taxon>
        <taxon>Basidiomycota</taxon>
        <taxon>Agaricomycotina</taxon>
        <taxon>Agaricomycetes</taxon>
        <taxon>Agaricomycetidae</taxon>
        <taxon>Boletales</taxon>
        <taxon>Sclerodermatineae</taxon>
        <taxon>Sclerodermataceae</taxon>
        <taxon>Scleroderma</taxon>
    </lineage>
</organism>
<dbReference type="Gene3D" id="1.20.1250.20">
    <property type="entry name" value="MFS general substrate transporter like domains"/>
    <property type="match status" value="2"/>
</dbReference>
<evidence type="ECO:0000256" key="2">
    <source>
        <dbReference type="ARBA" id="ARBA00022448"/>
    </source>
</evidence>
<feature type="transmembrane region" description="Helical" evidence="6">
    <location>
        <begin position="375"/>
        <end position="398"/>
    </location>
</feature>
<dbReference type="STRING" id="1036808.A0A0C3A3R2"/>
<keyword evidence="9" id="KW-1185">Reference proteome</keyword>